<name>A0AAQ3RZ87_VIGMU</name>
<evidence type="ECO:0000313" key="2">
    <source>
        <dbReference type="Proteomes" id="UP001374535"/>
    </source>
</evidence>
<dbReference type="AlphaFoldDB" id="A0AAQ3RZ87"/>
<protein>
    <submittedName>
        <fullName evidence="1">Uncharacterized protein</fullName>
    </submittedName>
</protein>
<gene>
    <name evidence="1" type="ORF">V8G54_016337</name>
</gene>
<dbReference type="EMBL" id="CP144696">
    <property type="protein sequence ID" value="WVZ11807.1"/>
    <property type="molecule type" value="Genomic_DNA"/>
</dbReference>
<keyword evidence="2" id="KW-1185">Reference proteome</keyword>
<proteinExistence type="predicted"/>
<accession>A0AAQ3RZ87</accession>
<dbReference type="Proteomes" id="UP001374535">
    <property type="component" value="Chromosome 5"/>
</dbReference>
<reference evidence="1 2" key="1">
    <citation type="journal article" date="2023" name="Life. Sci Alliance">
        <title>Evolutionary insights into 3D genome organization and epigenetic landscape of Vigna mungo.</title>
        <authorList>
            <person name="Junaid A."/>
            <person name="Singh B."/>
            <person name="Bhatia S."/>
        </authorList>
    </citation>
    <scope>NUCLEOTIDE SEQUENCE [LARGE SCALE GENOMIC DNA]</scope>
    <source>
        <strain evidence="1">Urdbean</strain>
    </source>
</reference>
<evidence type="ECO:0000313" key="1">
    <source>
        <dbReference type="EMBL" id="WVZ11807.1"/>
    </source>
</evidence>
<sequence>MLKPYRKKAHQPFIFFCPRYVWPDNHSVFLLQLLATTYLASTIFHHKPFSPILLLSLMLPFSPPLWESPSLWCRHHQNMLTDYGIPPQCFLFHSTIPPRQKGFAQLQFLPVTTLFFFFS</sequence>
<organism evidence="1 2">
    <name type="scientific">Vigna mungo</name>
    <name type="common">Black gram</name>
    <name type="synonym">Phaseolus mungo</name>
    <dbReference type="NCBI Taxonomy" id="3915"/>
    <lineage>
        <taxon>Eukaryota</taxon>
        <taxon>Viridiplantae</taxon>
        <taxon>Streptophyta</taxon>
        <taxon>Embryophyta</taxon>
        <taxon>Tracheophyta</taxon>
        <taxon>Spermatophyta</taxon>
        <taxon>Magnoliopsida</taxon>
        <taxon>eudicotyledons</taxon>
        <taxon>Gunneridae</taxon>
        <taxon>Pentapetalae</taxon>
        <taxon>rosids</taxon>
        <taxon>fabids</taxon>
        <taxon>Fabales</taxon>
        <taxon>Fabaceae</taxon>
        <taxon>Papilionoideae</taxon>
        <taxon>50 kb inversion clade</taxon>
        <taxon>NPAAA clade</taxon>
        <taxon>indigoferoid/millettioid clade</taxon>
        <taxon>Phaseoleae</taxon>
        <taxon>Vigna</taxon>
    </lineage>
</organism>